<evidence type="ECO:0000313" key="7">
    <source>
        <dbReference type="EMBL" id="CAG8496826.1"/>
    </source>
</evidence>
<accession>A0A9N8ZIJ9</accession>
<reference evidence="7" key="1">
    <citation type="submission" date="2021-06" db="EMBL/GenBank/DDBJ databases">
        <authorList>
            <person name="Kallberg Y."/>
            <person name="Tangrot J."/>
            <person name="Rosling A."/>
        </authorList>
    </citation>
    <scope>NUCLEOTIDE SEQUENCE</scope>
    <source>
        <strain evidence="7">AZ414A</strain>
    </source>
</reference>
<dbReference type="AlphaFoldDB" id="A0A9N8ZIJ9"/>
<evidence type="ECO:0000256" key="6">
    <source>
        <dbReference type="SAM" id="MobiDB-lite"/>
    </source>
</evidence>
<dbReference type="PANTHER" id="PTHR13028">
    <property type="entry name" value="RRNA PROCESSING PROTEIN EBNA1-BINDING PROTEIN-RELATED"/>
    <property type="match status" value="1"/>
</dbReference>
<dbReference type="InterPro" id="IPR008610">
    <property type="entry name" value="Ebp2"/>
</dbReference>
<name>A0A9N8ZIJ9_9GLOM</name>
<comment type="subcellular location">
    <subcellularLocation>
        <location evidence="1">Nucleus</location>
        <location evidence="1">Nucleolus</location>
    </subcellularLocation>
</comment>
<organism evidence="7 8">
    <name type="scientific">Diversispora eburnea</name>
    <dbReference type="NCBI Taxonomy" id="1213867"/>
    <lineage>
        <taxon>Eukaryota</taxon>
        <taxon>Fungi</taxon>
        <taxon>Fungi incertae sedis</taxon>
        <taxon>Mucoromycota</taxon>
        <taxon>Glomeromycotina</taxon>
        <taxon>Glomeromycetes</taxon>
        <taxon>Diversisporales</taxon>
        <taxon>Diversisporaceae</taxon>
        <taxon>Diversispora</taxon>
    </lineage>
</organism>
<protein>
    <submittedName>
        <fullName evidence="7">8522_t:CDS:1</fullName>
    </submittedName>
</protein>
<feature type="compositionally biased region" description="Basic residues" evidence="6">
    <location>
        <begin position="228"/>
        <end position="251"/>
    </location>
</feature>
<evidence type="ECO:0000256" key="5">
    <source>
        <dbReference type="ARBA" id="ARBA00023242"/>
    </source>
</evidence>
<dbReference type="Proteomes" id="UP000789706">
    <property type="component" value="Unassembled WGS sequence"/>
</dbReference>
<feature type="region of interest" description="Disordered" evidence="6">
    <location>
        <begin position="165"/>
        <end position="251"/>
    </location>
</feature>
<feature type="compositionally biased region" description="Polar residues" evidence="6">
    <location>
        <begin position="217"/>
        <end position="227"/>
    </location>
</feature>
<sequence>METMEIESGTDSSDSSVPLLNETSEMEFEINNKSALRKNYDQIKLDVPWVETQSIVSSEPSMIDDINNDVERELTFYKQALEATIEGRKKLMTSGIPFSRPDDYFAEMVKSDEHMSRIRRKLIDEEQGIKASEEARRQRELKKFERKGVEDTAVDDDFEIALDEAAAEDNNNRPKKLQKTGRNKKRVMKKRFAKSNTAESSGNIPIFDTKNIKKGLKNSNDSNSNPRLSKKKIIKSRPGKARRQKERKNKK</sequence>
<feature type="compositionally biased region" description="Basic residues" evidence="6">
    <location>
        <begin position="173"/>
        <end position="193"/>
    </location>
</feature>
<keyword evidence="3" id="KW-0690">Ribosome biogenesis</keyword>
<evidence type="ECO:0000256" key="3">
    <source>
        <dbReference type="ARBA" id="ARBA00022517"/>
    </source>
</evidence>
<proteinExistence type="inferred from homology"/>
<keyword evidence="5" id="KW-0539">Nucleus</keyword>
<dbReference type="GO" id="GO:0030687">
    <property type="term" value="C:preribosome, large subunit precursor"/>
    <property type="evidence" value="ECO:0007669"/>
    <property type="project" value="TreeGrafter"/>
</dbReference>
<dbReference type="OrthoDB" id="443772at2759"/>
<dbReference type="GO" id="GO:0005730">
    <property type="term" value="C:nucleolus"/>
    <property type="evidence" value="ECO:0007669"/>
    <property type="project" value="UniProtKB-SubCell"/>
</dbReference>
<evidence type="ECO:0000256" key="2">
    <source>
        <dbReference type="ARBA" id="ARBA00007336"/>
    </source>
</evidence>
<dbReference type="EMBL" id="CAJVPK010000340">
    <property type="protein sequence ID" value="CAG8496826.1"/>
    <property type="molecule type" value="Genomic_DNA"/>
</dbReference>
<evidence type="ECO:0000256" key="1">
    <source>
        <dbReference type="ARBA" id="ARBA00004604"/>
    </source>
</evidence>
<keyword evidence="4" id="KW-0175">Coiled coil</keyword>
<gene>
    <name evidence="7" type="ORF">DEBURN_LOCUS4465</name>
</gene>
<dbReference type="PANTHER" id="PTHR13028:SF0">
    <property type="entry name" value="RRNA-PROCESSING PROTEIN EBP2-RELATED"/>
    <property type="match status" value="1"/>
</dbReference>
<comment type="similarity">
    <text evidence="2">Belongs to the EBP2 family.</text>
</comment>
<dbReference type="Pfam" id="PF05890">
    <property type="entry name" value="Ebp2"/>
    <property type="match status" value="1"/>
</dbReference>
<dbReference type="GO" id="GO:0034399">
    <property type="term" value="C:nuclear periphery"/>
    <property type="evidence" value="ECO:0007669"/>
    <property type="project" value="TreeGrafter"/>
</dbReference>
<feature type="compositionally biased region" description="Polar residues" evidence="6">
    <location>
        <begin position="194"/>
        <end position="203"/>
    </location>
</feature>
<evidence type="ECO:0000256" key="4">
    <source>
        <dbReference type="ARBA" id="ARBA00023054"/>
    </source>
</evidence>
<dbReference type="GO" id="GO:0042273">
    <property type="term" value="P:ribosomal large subunit biogenesis"/>
    <property type="evidence" value="ECO:0007669"/>
    <property type="project" value="TreeGrafter"/>
</dbReference>
<dbReference type="GO" id="GO:0006364">
    <property type="term" value="P:rRNA processing"/>
    <property type="evidence" value="ECO:0007669"/>
    <property type="project" value="TreeGrafter"/>
</dbReference>
<keyword evidence="8" id="KW-1185">Reference proteome</keyword>
<comment type="caution">
    <text evidence="7">The sequence shown here is derived from an EMBL/GenBank/DDBJ whole genome shotgun (WGS) entry which is preliminary data.</text>
</comment>
<evidence type="ECO:0000313" key="8">
    <source>
        <dbReference type="Proteomes" id="UP000789706"/>
    </source>
</evidence>